<dbReference type="GO" id="GO:0003677">
    <property type="term" value="F:DNA binding"/>
    <property type="evidence" value="ECO:0007669"/>
    <property type="project" value="UniProtKB-KW"/>
</dbReference>
<protein>
    <submittedName>
        <fullName evidence="2">DNA-binding protein</fullName>
    </submittedName>
</protein>
<comment type="caution">
    <text evidence="2">The sequence shown here is derived from an EMBL/GenBank/DDBJ whole genome shotgun (WGS) entry which is preliminary data.</text>
</comment>
<keyword evidence="3" id="KW-1185">Reference proteome</keyword>
<proteinExistence type="predicted"/>
<name>A0A432WFT3_9GAMM</name>
<accession>A0A432WFT3</accession>
<dbReference type="EMBL" id="PIPO01000004">
    <property type="protein sequence ID" value="RUO32638.1"/>
    <property type="molecule type" value="Genomic_DNA"/>
</dbReference>
<dbReference type="InterPro" id="IPR010093">
    <property type="entry name" value="SinI_DNA-bd"/>
</dbReference>
<evidence type="ECO:0000259" key="1">
    <source>
        <dbReference type="Pfam" id="PF12728"/>
    </source>
</evidence>
<sequence>MMSSAIAEMKKIQLVTKEYMTAEECARYLGLSRSAIYKLTHRKEIPFYKPSKRVMFKRTDIDAWIQKSYVQTK</sequence>
<dbReference type="Proteomes" id="UP000287823">
    <property type="component" value="Unassembled WGS sequence"/>
</dbReference>
<dbReference type="Pfam" id="PF12728">
    <property type="entry name" value="HTH_17"/>
    <property type="match status" value="1"/>
</dbReference>
<dbReference type="InterPro" id="IPR009061">
    <property type="entry name" value="DNA-bd_dom_put_sf"/>
</dbReference>
<evidence type="ECO:0000313" key="3">
    <source>
        <dbReference type="Proteomes" id="UP000287823"/>
    </source>
</evidence>
<keyword evidence="2" id="KW-0238">DNA-binding</keyword>
<gene>
    <name evidence="2" type="ORF">CWE14_09740</name>
</gene>
<feature type="domain" description="Helix-turn-helix" evidence="1">
    <location>
        <begin position="19"/>
        <end position="67"/>
    </location>
</feature>
<dbReference type="NCBIfam" id="TIGR01764">
    <property type="entry name" value="excise"/>
    <property type="match status" value="1"/>
</dbReference>
<dbReference type="AlphaFoldDB" id="A0A432WFT3"/>
<dbReference type="InterPro" id="IPR041657">
    <property type="entry name" value="HTH_17"/>
</dbReference>
<dbReference type="SUPFAM" id="SSF46955">
    <property type="entry name" value="Putative DNA-binding domain"/>
    <property type="match status" value="1"/>
</dbReference>
<reference evidence="2 3" key="1">
    <citation type="journal article" date="2011" name="Front. Microbiol.">
        <title>Genomic signatures of strain selection and enhancement in Bacillus atrophaeus var. globigii, a historical biowarfare simulant.</title>
        <authorList>
            <person name="Gibbons H.S."/>
            <person name="Broomall S.M."/>
            <person name="McNew L.A."/>
            <person name="Daligault H."/>
            <person name="Chapman C."/>
            <person name="Bruce D."/>
            <person name="Karavis M."/>
            <person name="Krepps M."/>
            <person name="McGregor P.A."/>
            <person name="Hong C."/>
            <person name="Park K.H."/>
            <person name="Akmal A."/>
            <person name="Feldman A."/>
            <person name="Lin J.S."/>
            <person name="Chang W.E."/>
            <person name="Higgs B.W."/>
            <person name="Demirev P."/>
            <person name="Lindquist J."/>
            <person name="Liem A."/>
            <person name="Fochler E."/>
            <person name="Read T.D."/>
            <person name="Tapia R."/>
            <person name="Johnson S."/>
            <person name="Bishop-Lilly K.A."/>
            <person name="Detter C."/>
            <person name="Han C."/>
            <person name="Sozhamannan S."/>
            <person name="Rosenzweig C.N."/>
            <person name="Skowronski E.W."/>
        </authorList>
    </citation>
    <scope>NUCLEOTIDE SEQUENCE [LARGE SCALE GENOMIC DNA]</scope>
    <source>
        <strain evidence="2 3">Y4G10-17</strain>
    </source>
</reference>
<evidence type="ECO:0000313" key="2">
    <source>
        <dbReference type="EMBL" id="RUO32638.1"/>
    </source>
</evidence>
<organism evidence="2 3">
    <name type="scientific">Aliidiomarina soli</name>
    <dbReference type="NCBI Taxonomy" id="1928574"/>
    <lineage>
        <taxon>Bacteria</taxon>
        <taxon>Pseudomonadati</taxon>
        <taxon>Pseudomonadota</taxon>
        <taxon>Gammaproteobacteria</taxon>
        <taxon>Alteromonadales</taxon>
        <taxon>Idiomarinaceae</taxon>
        <taxon>Aliidiomarina</taxon>
    </lineage>
</organism>